<organism evidence="1 2">
    <name type="scientific">Chryseobacterium taklimakanense</name>
    <dbReference type="NCBI Taxonomy" id="536441"/>
    <lineage>
        <taxon>Bacteria</taxon>
        <taxon>Pseudomonadati</taxon>
        <taxon>Bacteroidota</taxon>
        <taxon>Flavobacteriia</taxon>
        <taxon>Flavobacteriales</taxon>
        <taxon>Weeksellaceae</taxon>
        <taxon>Chryseobacterium group</taxon>
        <taxon>Chryseobacterium</taxon>
    </lineage>
</organism>
<dbReference type="KEGG" id="ctak:4412677_01587"/>
<evidence type="ECO:0000313" key="2">
    <source>
        <dbReference type="Proteomes" id="UP000215196"/>
    </source>
</evidence>
<protein>
    <submittedName>
        <fullName evidence="1">Putative acetyltransferase</fullName>
    </submittedName>
</protein>
<dbReference type="AlphaFoldDB" id="A0A239XJ30"/>
<dbReference type="Proteomes" id="UP000215196">
    <property type="component" value="Chromosome 1"/>
</dbReference>
<evidence type="ECO:0000313" key="1">
    <source>
        <dbReference type="EMBL" id="SNV46402.1"/>
    </source>
</evidence>
<sequence length="40" mass="4410">MNKMTKAANFYKKLDPETVSRSAVDATGKPYPVLHMGLAK</sequence>
<dbReference type="EMBL" id="LT906465">
    <property type="protein sequence ID" value="SNV46402.1"/>
    <property type="molecule type" value="Genomic_DNA"/>
</dbReference>
<gene>
    <name evidence="1" type="ORF">SAMEA4412677_01587</name>
</gene>
<reference evidence="1 2" key="1">
    <citation type="submission" date="2017-06" db="EMBL/GenBank/DDBJ databases">
        <authorList>
            <consortium name="Pathogen Informatics"/>
        </authorList>
    </citation>
    <scope>NUCLEOTIDE SEQUENCE [LARGE SCALE GENOMIC DNA]</scope>
    <source>
        <strain evidence="1 2">NCTC13490</strain>
    </source>
</reference>
<keyword evidence="1" id="KW-0808">Transferase</keyword>
<dbReference type="GO" id="GO:0016740">
    <property type="term" value="F:transferase activity"/>
    <property type="evidence" value="ECO:0007669"/>
    <property type="project" value="UniProtKB-KW"/>
</dbReference>
<keyword evidence="2" id="KW-1185">Reference proteome</keyword>
<proteinExistence type="predicted"/>
<accession>A0A239XJ30</accession>
<name>A0A239XJ30_9FLAO</name>